<evidence type="ECO:0000313" key="3">
    <source>
        <dbReference type="Proteomes" id="UP001420932"/>
    </source>
</evidence>
<dbReference type="Proteomes" id="UP001420932">
    <property type="component" value="Unassembled WGS sequence"/>
</dbReference>
<dbReference type="AlphaFoldDB" id="A0AAP0KHU7"/>
<accession>A0AAP0KHU7</accession>
<protein>
    <recommendedName>
        <fullName evidence="1">DUF4218 domain-containing protein</fullName>
    </recommendedName>
</protein>
<name>A0AAP0KHU7_9MAGN</name>
<dbReference type="EMBL" id="JBBNAF010000004">
    <property type="protein sequence ID" value="KAK9151577.1"/>
    <property type="molecule type" value="Genomic_DNA"/>
</dbReference>
<gene>
    <name evidence="2" type="ORF">Syun_009886</name>
</gene>
<comment type="caution">
    <text evidence="2">The sequence shown here is derived from an EMBL/GenBank/DDBJ whole genome shotgun (WGS) entry which is preliminary data.</text>
</comment>
<feature type="domain" description="DUF4218" evidence="1">
    <location>
        <begin position="1"/>
        <end position="56"/>
    </location>
</feature>
<evidence type="ECO:0000259" key="1">
    <source>
        <dbReference type="Pfam" id="PF13960"/>
    </source>
</evidence>
<organism evidence="2 3">
    <name type="scientific">Stephania yunnanensis</name>
    <dbReference type="NCBI Taxonomy" id="152371"/>
    <lineage>
        <taxon>Eukaryota</taxon>
        <taxon>Viridiplantae</taxon>
        <taxon>Streptophyta</taxon>
        <taxon>Embryophyta</taxon>
        <taxon>Tracheophyta</taxon>
        <taxon>Spermatophyta</taxon>
        <taxon>Magnoliopsida</taxon>
        <taxon>Ranunculales</taxon>
        <taxon>Menispermaceae</taxon>
        <taxon>Menispermoideae</taxon>
        <taxon>Cissampelideae</taxon>
        <taxon>Stephania</taxon>
    </lineage>
</organism>
<evidence type="ECO:0000313" key="2">
    <source>
        <dbReference type="EMBL" id="KAK9151577.1"/>
    </source>
</evidence>
<dbReference type="PANTHER" id="PTHR48258">
    <property type="entry name" value="DUF4218 DOMAIN-CONTAINING PROTEIN-RELATED"/>
    <property type="match status" value="1"/>
</dbReference>
<dbReference type="InterPro" id="IPR025452">
    <property type="entry name" value="DUF4218"/>
</dbReference>
<sequence>MEVLESEIPKIICKLEKIFPPSLFDSMEHLPIHLAYEARLAGPVQFRWMYPFERYYLEPLKLFSHSIGFISTFPITFIQVP</sequence>
<reference evidence="2 3" key="1">
    <citation type="submission" date="2024-01" db="EMBL/GenBank/DDBJ databases">
        <title>Genome assemblies of Stephania.</title>
        <authorList>
            <person name="Yang L."/>
        </authorList>
    </citation>
    <scope>NUCLEOTIDE SEQUENCE [LARGE SCALE GENOMIC DNA]</scope>
    <source>
        <strain evidence="2">YNDBR</strain>
        <tissue evidence="2">Leaf</tissue>
    </source>
</reference>
<proteinExistence type="predicted"/>
<dbReference type="Pfam" id="PF13960">
    <property type="entry name" value="DUF4218"/>
    <property type="match status" value="1"/>
</dbReference>
<dbReference type="PANTHER" id="PTHR48258:SF4">
    <property type="entry name" value="DUF4216 DOMAIN-CONTAINING PROTEIN"/>
    <property type="match status" value="1"/>
</dbReference>
<keyword evidence="3" id="KW-1185">Reference proteome</keyword>